<dbReference type="Proteomes" id="UP001212123">
    <property type="component" value="Unassembled WGS sequence"/>
</dbReference>
<sequence>MSNFSDNLLNINRRQLLLGTLSVGAGSVMGIFHKFSLATATPVVSRLGIPGSFPGRVVEVGHIESVVNGEFRREPVRQMVARGMMELTGAADNVSSWRSMFERGDVVGIKVNPVGAPLAISNHVLIYEVVDGLKSAGVKPQDIIIFDRYGDMWAKAGYQKHLPDGVRGGGAVEKYDDVQLDIKGYDPEVYAYMELIDPKLHDPKDDRTRRSHLCNIVSKQINKLINIPVLKDHGSAGITGALKNLSHGLVNNVARSHAKPETNACNIFIPTICSLQPIREKTVLNIMDGLVGVYHKGPFGKKDSPYTWPYRSLLFATDPVAMDRIEWQIIDAKRAAMNLPPVAKTGRMGVQSPAKQTGITGGTTSEEEGFDMRQPQHIMIATALGLGVADIEKINHVKIRLA</sequence>
<dbReference type="PROSITE" id="PS51318">
    <property type="entry name" value="TAT"/>
    <property type="match status" value="1"/>
</dbReference>
<name>A0ABT5A9R6_9CYAN</name>
<keyword evidence="4" id="KW-1185">Reference proteome</keyword>
<evidence type="ECO:0000313" key="3">
    <source>
        <dbReference type="EMBL" id="MDB9488709.1"/>
    </source>
</evidence>
<dbReference type="Pfam" id="PF04015">
    <property type="entry name" value="DUF362"/>
    <property type="match status" value="1"/>
</dbReference>
<dbReference type="EMBL" id="JAQMTU010000127">
    <property type="protein sequence ID" value="MDB9488709.1"/>
    <property type="molecule type" value="Genomic_DNA"/>
</dbReference>
<gene>
    <name evidence="3" type="ORF">PN492_19510</name>
</gene>
<feature type="region of interest" description="Disordered" evidence="1">
    <location>
        <begin position="344"/>
        <end position="367"/>
    </location>
</feature>
<comment type="caution">
    <text evidence="3">The sequence shown here is derived from an EMBL/GenBank/DDBJ whole genome shotgun (WGS) entry which is preliminary data.</text>
</comment>
<evidence type="ECO:0000256" key="1">
    <source>
        <dbReference type="SAM" id="MobiDB-lite"/>
    </source>
</evidence>
<dbReference type="RefSeq" id="WP_271791902.1">
    <property type="nucleotide sequence ID" value="NZ_JAQMTU010000127.1"/>
</dbReference>
<organism evidence="3 4">
    <name type="scientific">Dolichospermum circinale CS-537/01</name>
    <dbReference type="NCBI Taxonomy" id="3021739"/>
    <lineage>
        <taxon>Bacteria</taxon>
        <taxon>Bacillati</taxon>
        <taxon>Cyanobacteriota</taxon>
        <taxon>Cyanophyceae</taxon>
        <taxon>Nostocales</taxon>
        <taxon>Aphanizomenonaceae</taxon>
        <taxon>Dolichospermum</taxon>
        <taxon>Dolichospermum circinale</taxon>
    </lineage>
</organism>
<feature type="domain" description="DUF362" evidence="2">
    <location>
        <begin position="107"/>
        <end position="325"/>
    </location>
</feature>
<protein>
    <submittedName>
        <fullName evidence="3">DUF362 domain-containing protein</fullName>
    </submittedName>
</protein>
<proteinExistence type="predicted"/>
<evidence type="ECO:0000313" key="4">
    <source>
        <dbReference type="Proteomes" id="UP001212123"/>
    </source>
</evidence>
<dbReference type="InterPro" id="IPR006311">
    <property type="entry name" value="TAT_signal"/>
</dbReference>
<evidence type="ECO:0000259" key="2">
    <source>
        <dbReference type="Pfam" id="PF04015"/>
    </source>
</evidence>
<reference evidence="3 4" key="1">
    <citation type="submission" date="2023-01" db="EMBL/GenBank/DDBJ databases">
        <title>Genomes from the Australian National Cyanobacteria Reference Collection.</title>
        <authorList>
            <person name="Willis A."/>
            <person name="Lee E.M.F."/>
        </authorList>
    </citation>
    <scope>NUCLEOTIDE SEQUENCE [LARGE SCALE GENOMIC DNA]</scope>
    <source>
        <strain evidence="3 4">CS-537/01</strain>
    </source>
</reference>
<accession>A0ABT5A9R6</accession>
<dbReference type="InterPro" id="IPR007160">
    <property type="entry name" value="DUF362"/>
</dbReference>